<feature type="domain" description="Glycosyl hydrolase family 13 catalytic" evidence="2">
    <location>
        <begin position="16"/>
        <end position="422"/>
    </location>
</feature>
<dbReference type="SUPFAM" id="SSF51445">
    <property type="entry name" value="(Trans)glycosidases"/>
    <property type="match status" value="1"/>
</dbReference>
<proteinExistence type="inferred from homology"/>
<dbReference type="GO" id="GO:0004556">
    <property type="term" value="F:alpha-amylase activity"/>
    <property type="evidence" value="ECO:0007669"/>
    <property type="project" value="TreeGrafter"/>
</dbReference>
<evidence type="ECO:0000313" key="5">
    <source>
        <dbReference type="Proteomes" id="UP000829758"/>
    </source>
</evidence>
<keyword evidence="3" id="KW-0378">Hydrolase</keyword>
<dbReference type="InterPro" id="IPR006047">
    <property type="entry name" value="GH13_cat_dom"/>
</dbReference>
<evidence type="ECO:0000259" key="2">
    <source>
        <dbReference type="SMART" id="SM00642"/>
    </source>
</evidence>
<name>A0A9X1M9U2_9MICC</name>
<dbReference type="SMART" id="SM00642">
    <property type="entry name" value="Aamy"/>
    <property type="match status" value="1"/>
</dbReference>
<dbReference type="CDD" id="cd11332">
    <property type="entry name" value="AmyAc_OligoGlu_TS"/>
    <property type="match status" value="1"/>
</dbReference>
<dbReference type="Proteomes" id="UP000829758">
    <property type="component" value="Chromosome"/>
</dbReference>
<organism evidence="3 6">
    <name type="scientific">Arthrobacter zhangbolii</name>
    <dbReference type="NCBI Taxonomy" id="2886936"/>
    <lineage>
        <taxon>Bacteria</taxon>
        <taxon>Bacillati</taxon>
        <taxon>Actinomycetota</taxon>
        <taxon>Actinomycetes</taxon>
        <taxon>Micrococcales</taxon>
        <taxon>Micrococcaceae</taxon>
        <taxon>Arthrobacter</taxon>
    </lineage>
</organism>
<dbReference type="EMBL" id="JAJFZT010000011">
    <property type="protein sequence ID" value="MCC3274089.1"/>
    <property type="molecule type" value="Genomic_DNA"/>
</dbReference>
<dbReference type="RefSeq" id="WP_227929642.1">
    <property type="nucleotide sequence ID" value="NZ_CP094984.1"/>
</dbReference>
<dbReference type="Gene3D" id="3.20.20.80">
    <property type="entry name" value="Glycosidases"/>
    <property type="match status" value="1"/>
</dbReference>
<dbReference type="GO" id="GO:0009313">
    <property type="term" value="P:oligosaccharide catabolic process"/>
    <property type="evidence" value="ECO:0007669"/>
    <property type="project" value="TreeGrafter"/>
</dbReference>
<dbReference type="AlphaFoldDB" id="A0A9X1M9U2"/>
<gene>
    <name evidence="3" type="ORF">LJ755_15295</name>
    <name evidence="4" type="ORF">MUK71_04345</name>
</gene>
<keyword evidence="5" id="KW-1185">Reference proteome</keyword>
<dbReference type="PANTHER" id="PTHR10357:SF179">
    <property type="entry name" value="NEUTRAL AND BASIC AMINO ACID TRANSPORT PROTEIN RBAT"/>
    <property type="match status" value="1"/>
</dbReference>
<evidence type="ECO:0000313" key="3">
    <source>
        <dbReference type="EMBL" id="MCC3274089.1"/>
    </source>
</evidence>
<reference evidence="3" key="1">
    <citation type="submission" date="2021-10" db="EMBL/GenBank/DDBJ databases">
        <title>Novel species in genus Arthrobacter.</title>
        <authorList>
            <person name="Liu Y."/>
        </authorList>
    </citation>
    <scope>NUCLEOTIDE SEQUENCE</scope>
    <source>
        <strain evidence="5">zg-Y462</strain>
        <strain evidence="3">Zg-Y462</strain>
    </source>
</reference>
<accession>A0A9X1M9U2</accession>
<evidence type="ECO:0000256" key="1">
    <source>
        <dbReference type="ARBA" id="ARBA00008061"/>
    </source>
</evidence>
<sequence length="545" mass="60627">MDNSRTQWWRDAVIYEVYVRSFADSNGDGIGDLPGITARLDYLASLGVDALWLTPFFPSPQADGGYDVSNYRDVDPMYGTLTQFRELLDAAHARSIRMIVDIVPNHCSDRHPDFQAALAAGPGSPEREKFIFRDGLGENGELPPSDWQSKFGGPAWERVPDGQWYMHIFSKEQPDFNWRHPEVRADFERTLRFWSDLGVDGFRIDVAHGLMKDLELPLRNTYGADIAPLLSPPEGDNHPFWDREDVHEVYRQWRRVLDEYDPPRLAVAEAGVSLDRLPLYVRQDELDQAFNFFYLRSPWEAGELRRVIDAALAGVASVGAATSWVLSNHDVVRHRTRYGLPAGTDLLRWLADDGADPVPDDAVGERRARASLLLTYALPGAAYLYQGEELGLPEVADLPAAALQDPIFERTGGLEKGRDGCRVPLPWDGDAPGYGFSTGKPWLPQPEYWGKYAASAQEGDAGSFLALYRQAGAVRCGFLATDPGSEIQWLDAGPEVLAFRRGELICVLNLGSAPVQLPDGTLILASEPGIEGRLETDQSAWIRCP</sequence>
<protein>
    <submittedName>
        <fullName evidence="3">Glycoside hydrolase family 13 protein</fullName>
    </submittedName>
</protein>
<dbReference type="Gene3D" id="3.90.400.10">
    <property type="entry name" value="Oligo-1,6-glucosidase, Domain 2"/>
    <property type="match status" value="1"/>
</dbReference>
<dbReference type="Proteomes" id="UP001155145">
    <property type="component" value="Unassembled WGS sequence"/>
</dbReference>
<dbReference type="EMBL" id="CP094984">
    <property type="protein sequence ID" value="UON92882.1"/>
    <property type="molecule type" value="Genomic_DNA"/>
</dbReference>
<dbReference type="Pfam" id="PF00128">
    <property type="entry name" value="Alpha-amylase"/>
    <property type="match status" value="1"/>
</dbReference>
<dbReference type="InterPro" id="IPR045857">
    <property type="entry name" value="O16G_dom_2"/>
</dbReference>
<evidence type="ECO:0000313" key="6">
    <source>
        <dbReference type="Proteomes" id="UP001155145"/>
    </source>
</evidence>
<evidence type="ECO:0000313" key="4">
    <source>
        <dbReference type="EMBL" id="UON92882.1"/>
    </source>
</evidence>
<comment type="similarity">
    <text evidence="1">Belongs to the glycosyl hydrolase 13 family.</text>
</comment>
<dbReference type="PANTHER" id="PTHR10357">
    <property type="entry name" value="ALPHA-AMYLASE FAMILY MEMBER"/>
    <property type="match status" value="1"/>
</dbReference>
<dbReference type="InterPro" id="IPR017853">
    <property type="entry name" value="GH"/>
</dbReference>